<dbReference type="SUPFAM" id="SSF109993">
    <property type="entry name" value="VPS9 domain"/>
    <property type="match status" value="1"/>
</dbReference>
<feature type="region of interest" description="Disordered" evidence="1">
    <location>
        <begin position="51"/>
        <end position="80"/>
    </location>
</feature>
<dbReference type="PROSITE" id="PS51205">
    <property type="entry name" value="VPS9"/>
    <property type="match status" value="1"/>
</dbReference>
<dbReference type="PANTHER" id="PTHR23101">
    <property type="entry name" value="RAB GDP/GTP EXCHANGE FACTOR"/>
    <property type="match status" value="1"/>
</dbReference>
<dbReference type="GO" id="GO:0005829">
    <property type="term" value="C:cytosol"/>
    <property type="evidence" value="ECO:0007669"/>
    <property type="project" value="TreeGrafter"/>
</dbReference>
<evidence type="ECO:0000313" key="4">
    <source>
        <dbReference type="Proteomes" id="UP000014680"/>
    </source>
</evidence>
<evidence type="ECO:0000259" key="2">
    <source>
        <dbReference type="PROSITE" id="PS51205"/>
    </source>
</evidence>
<sequence length="796" mass="90380">MDSPKSRHHPSHSDTSLILSPDTFPSQLLITNQSKEYLEYPSLTIVTASNPVKGHKEDFKPIPPKPTKTPPSPRKVIKQHTKPISKRIIETNELAKTPQNTLPHVILEIPTRSKSNIGEKPNYQAPKPQRKFLVVDSQTKKIRRRIQSRSFMFVDGVPLNVKPPLPLSEAFVTQCKHTNYSEKPVNERNIPTVTIKAIPPAEILNDGIVNTDAKLLPDSTSVFPTAENKTQKVPKMKGERNFKNNSLAITTHPMFRYLKKNHQILSDALKLNALFLLPPASSISDLKLTPGFIYTHFILLDTETLKFTTLTQIPGSINDGKVKVYMSDVKDFVGTDFEDFRDVLEFVQEIATSSAGIYSTRITGIDTYNGQEGKLLYVMNIENPLYQHGCSWAWKLMDGYAPLMFNENTIELSLDLTFETIRSGIPGIEEQEKLYQKSPTESVCVLFAPPLDDERKKELLNVVEKQKGVYKRVYEIREIKEEIDSFVASFPEMVNGMKLEERKSVIDKYVKEVVGTLRQRKAIINEDRTCAIVLNRAISTRVFPYIWPPSIEVMEGKQMKETEEDARISSQIFDHQFMSPELLDVEFDENKATIPLSYAINCLKQIDSVRTAQDKLAYIYVSLKVLEMTIVYVTGNVSGDTFVPILIYALLKANLPHLASTISFVSTFAETTHGAHSCYFCNFVAAASFIKELTEKSFHFEEDGLYTQFVQQSKDTINFTVKRLCPPINPSTLFTLFDFNRPDDSFVTLCKMLKASADNFPREEIPTLLGLIASLYKENCKLKKQAEEVKKLMEKQ</sequence>
<dbReference type="OMA" id="LEMTIVY"/>
<feature type="compositionally biased region" description="Basic residues" evidence="1">
    <location>
        <begin position="1"/>
        <end position="10"/>
    </location>
</feature>
<feature type="region of interest" description="Disordered" evidence="1">
    <location>
        <begin position="1"/>
        <end position="23"/>
    </location>
</feature>
<reference evidence="3 4" key="1">
    <citation type="submission" date="2012-10" db="EMBL/GenBank/DDBJ databases">
        <authorList>
            <person name="Zafar N."/>
            <person name="Inman J."/>
            <person name="Hall N."/>
            <person name="Lorenzi H."/>
            <person name="Caler E."/>
        </authorList>
    </citation>
    <scope>NUCLEOTIDE SEQUENCE [LARGE SCALE GENOMIC DNA]</scope>
    <source>
        <strain evidence="3 4">IP1</strain>
    </source>
</reference>
<protein>
    <recommendedName>
        <fullName evidence="2">VPS9 domain-containing protein</fullName>
    </recommendedName>
</protein>
<dbReference type="InterPro" id="IPR037191">
    <property type="entry name" value="VPS9_dom_sf"/>
</dbReference>
<dbReference type="PANTHER" id="PTHR23101:SF25">
    <property type="entry name" value="GTPASE-ACTIVATING PROTEIN AND VPS9 DOMAIN-CONTAINING PROTEIN 1"/>
    <property type="match status" value="1"/>
</dbReference>
<dbReference type="OrthoDB" id="300289at2759"/>
<dbReference type="Gene3D" id="1.20.1050.80">
    <property type="entry name" value="VPS9 domain"/>
    <property type="match status" value="1"/>
</dbReference>
<dbReference type="InterPro" id="IPR045046">
    <property type="entry name" value="Vps9-like"/>
</dbReference>
<dbReference type="GO" id="GO:0031267">
    <property type="term" value="F:small GTPase binding"/>
    <property type="evidence" value="ECO:0007669"/>
    <property type="project" value="TreeGrafter"/>
</dbReference>
<dbReference type="AlphaFoldDB" id="A0A0A1UC60"/>
<dbReference type="GO" id="GO:0005085">
    <property type="term" value="F:guanyl-nucleotide exchange factor activity"/>
    <property type="evidence" value="ECO:0007669"/>
    <property type="project" value="InterPro"/>
</dbReference>
<feature type="compositionally biased region" description="Pro residues" evidence="1">
    <location>
        <begin position="61"/>
        <end position="73"/>
    </location>
</feature>
<evidence type="ECO:0000256" key="1">
    <source>
        <dbReference type="SAM" id="MobiDB-lite"/>
    </source>
</evidence>
<dbReference type="GeneID" id="14891750"/>
<organism evidence="3 4">
    <name type="scientific">Entamoeba invadens IP1</name>
    <dbReference type="NCBI Taxonomy" id="370355"/>
    <lineage>
        <taxon>Eukaryota</taxon>
        <taxon>Amoebozoa</taxon>
        <taxon>Evosea</taxon>
        <taxon>Archamoebae</taxon>
        <taxon>Mastigamoebida</taxon>
        <taxon>Entamoebidae</taxon>
        <taxon>Entamoeba</taxon>
    </lineage>
</organism>
<keyword evidence="4" id="KW-1185">Reference proteome</keyword>
<dbReference type="SMART" id="SM00167">
    <property type="entry name" value="VPS9"/>
    <property type="match status" value="1"/>
</dbReference>
<proteinExistence type="predicted"/>
<dbReference type="KEGG" id="eiv:EIN_371300"/>
<dbReference type="EMBL" id="KB206332">
    <property type="protein sequence ID" value="ELP92718.1"/>
    <property type="molecule type" value="Genomic_DNA"/>
</dbReference>
<accession>A0A0A1UC60</accession>
<dbReference type="InterPro" id="IPR003123">
    <property type="entry name" value="VPS9"/>
</dbReference>
<dbReference type="GO" id="GO:0030139">
    <property type="term" value="C:endocytic vesicle"/>
    <property type="evidence" value="ECO:0007669"/>
    <property type="project" value="TreeGrafter"/>
</dbReference>
<dbReference type="Pfam" id="PF02204">
    <property type="entry name" value="VPS9"/>
    <property type="match status" value="1"/>
</dbReference>
<dbReference type="VEuPathDB" id="AmoebaDB:EIN_371300"/>
<dbReference type="Proteomes" id="UP000014680">
    <property type="component" value="Unassembled WGS sequence"/>
</dbReference>
<evidence type="ECO:0000313" key="3">
    <source>
        <dbReference type="EMBL" id="ELP92718.1"/>
    </source>
</evidence>
<gene>
    <name evidence="3" type="ORF">EIN_371300</name>
</gene>
<feature type="compositionally biased region" description="Polar residues" evidence="1">
    <location>
        <begin position="13"/>
        <end position="23"/>
    </location>
</feature>
<name>A0A0A1UC60_ENTIV</name>
<dbReference type="GO" id="GO:0016192">
    <property type="term" value="P:vesicle-mediated transport"/>
    <property type="evidence" value="ECO:0007669"/>
    <property type="project" value="InterPro"/>
</dbReference>
<feature type="domain" description="VPS9" evidence="2">
    <location>
        <begin position="562"/>
        <end position="699"/>
    </location>
</feature>
<dbReference type="RefSeq" id="XP_004259489.1">
    <property type="nucleotide sequence ID" value="XM_004259441.1"/>
</dbReference>